<gene>
    <name evidence="8" type="ORF">Scep_001311</name>
</gene>
<dbReference type="AlphaFoldDB" id="A0AAP0Q3N6"/>
<keyword evidence="6 7" id="KW-0472">Membrane</keyword>
<dbReference type="PANTHER" id="PTHR10332">
    <property type="entry name" value="EQUILIBRATIVE NUCLEOSIDE TRANSPORTER"/>
    <property type="match status" value="1"/>
</dbReference>
<evidence type="ECO:0000313" key="9">
    <source>
        <dbReference type="Proteomes" id="UP001419268"/>
    </source>
</evidence>
<reference evidence="8 9" key="1">
    <citation type="submission" date="2024-01" db="EMBL/GenBank/DDBJ databases">
        <title>Genome assemblies of Stephania.</title>
        <authorList>
            <person name="Yang L."/>
        </authorList>
    </citation>
    <scope>NUCLEOTIDE SEQUENCE [LARGE SCALE GENOMIC DNA]</scope>
    <source>
        <strain evidence="8">JXDWG</strain>
        <tissue evidence="8">Leaf</tissue>
    </source>
</reference>
<dbReference type="Pfam" id="PF01733">
    <property type="entry name" value="Nucleoside_tran"/>
    <property type="match status" value="1"/>
</dbReference>
<name>A0AAP0Q3N6_9MAGN</name>
<feature type="transmembrane region" description="Helical" evidence="7">
    <location>
        <begin position="162"/>
        <end position="184"/>
    </location>
</feature>
<dbReference type="InterPro" id="IPR002259">
    <property type="entry name" value="Eqnu_transpt"/>
</dbReference>
<proteinExistence type="inferred from homology"/>
<organism evidence="8 9">
    <name type="scientific">Stephania cephalantha</name>
    <dbReference type="NCBI Taxonomy" id="152367"/>
    <lineage>
        <taxon>Eukaryota</taxon>
        <taxon>Viridiplantae</taxon>
        <taxon>Streptophyta</taxon>
        <taxon>Embryophyta</taxon>
        <taxon>Tracheophyta</taxon>
        <taxon>Spermatophyta</taxon>
        <taxon>Magnoliopsida</taxon>
        <taxon>Ranunculales</taxon>
        <taxon>Menispermaceae</taxon>
        <taxon>Menispermoideae</taxon>
        <taxon>Cissampelideae</taxon>
        <taxon>Stephania</taxon>
    </lineage>
</organism>
<dbReference type="Proteomes" id="UP001419268">
    <property type="component" value="Unassembled WGS sequence"/>
</dbReference>
<comment type="similarity">
    <text evidence="2">Belongs to the SLC29A/ENT transporter (TC 2.A.57) family.</text>
</comment>
<comment type="subcellular location">
    <subcellularLocation>
        <location evidence="1">Membrane</location>
        <topology evidence="1">Multi-pass membrane protein</topology>
    </subcellularLocation>
</comment>
<evidence type="ECO:0000256" key="7">
    <source>
        <dbReference type="SAM" id="Phobius"/>
    </source>
</evidence>
<dbReference type="GO" id="GO:0005886">
    <property type="term" value="C:plasma membrane"/>
    <property type="evidence" value="ECO:0007669"/>
    <property type="project" value="TreeGrafter"/>
</dbReference>
<feature type="transmembrane region" description="Helical" evidence="7">
    <location>
        <begin position="74"/>
        <end position="94"/>
    </location>
</feature>
<keyword evidence="9" id="KW-1185">Reference proteome</keyword>
<keyword evidence="5 7" id="KW-1133">Transmembrane helix</keyword>
<evidence type="ECO:0000256" key="6">
    <source>
        <dbReference type="ARBA" id="ARBA00023136"/>
    </source>
</evidence>
<comment type="caution">
    <text evidence="8">The sequence shown here is derived from an EMBL/GenBank/DDBJ whole genome shotgun (WGS) entry which is preliminary data.</text>
</comment>
<evidence type="ECO:0000256" key="4">
    <source>
        <dbReference type="ARBA" id="ARBA00022692"/>
    </source>
</evidence>
<keyword evidence="3" id="KW-0813">Transport</keyword>
<evidence type="ECO:0000256" key="1">
    <source>
        <dbReference type="ARBA" id="ARBA00004141"/>
    </source>
</evidence>
<accession>A0AAP0Q3N6</accession>
<sequence length="198" mass="22702">MTSCDLATLGLVELLNIVVHCFDIYPWNSILIELSEGKRVNGDPWKEWLAEVDNELQLLEQLSNKELLLKNIDYVVELFLIYVLTLSIFPRFLFEDTGLHSLGKRYPLLLVETFNVFDLIGRYIPIVECIKLESRKGIMAASIGRFILIPAIYFTAKYGDQGRMIMLTSFWGLSNGYLTICIFTKAPSGYMVGKCKQW</sequence>
<dbReference type="GO" id="GO:0005337">
    <property type="term" value="F:nucleoside transmembrane transporter activity"/>
    <property type="evidence" value="ECO:0007669"/>
    <property type="project" value="InterPro"/>
</dbReference>
<keyword evidence="4 7" id="KW-0812">Transmembrane</keyword>
<evidence type="ECO:0000256" key="5">
    <source>
        <dbReference type="ARBA" id="ARBA00022989"/>
    </source>
</evidence>
<dbReference type="PANTHER" id="PTHR10332:SF30">
    <property type="entry name" value="EQUILIBRATIVE NUCLEOTIDE TRANSPORTER 2"/>
    <property type="match status" value="1"/>
</dbReference>
<feature type="transmembrane region" description="Helical" evidence="7">
    <location>
        <begin position="137"/>
        <end position="156"/>
    </location>
</feature>
<dbReference type="EMBL" id="JBBNAG010000001">
    <property type="protein sequence ID" value="KAK9166120.1"/>
    <property type="molecule type" value="Genomic_DNA"/>
</dbReference>
<evidence type="ECO:0000256" key="2">
    <source>
        <dbReference type="ARBA" id="ARBA00007965"/>
    </source>
</evidence>
<protein>
    <submittedName>
        <fullName evidence="8">Uncharacterized protein</fullName>
    </submittedName>
</protein>
<feature type="transmembrane region" description="Helical" evidence="7">
    <location>
        <begin position="106"/>
        <end position="125"/>
    </location>
</feature>
<evidence type="ECO:0000313" key="8">
    <source>
        <dbReference type="EMBL" id="KAK9166120.1"/>
    </source>
</evidence>
<evidence type="ECO:0000256" key="3">
    <source>
        <dbReference type="ARBA" id="ARBA00022448"/>
    </source>
</evidence>